<proteinExistence type="predicted"/>
<feature type="region of interest" description="Disordered" evidence="1">
    <location>
        <begin position="117"/>
        <end position="137"/>
    </location>
</feature>
<reference evidence="3" key="2">
    <citation type="submission" date="2015-01" db="EMBL/GenBank/DDBJ databases">
        <title>Evolutionary Origins and Diversification of the Mycorrhizal Mutualists.</title>
        <authorList>
            <consortium name="DOE Joint Genome Institute"/>
            <consortium name="Mycorrhizal Genomics Consortium"/>
            <person name="Kohler A."/>
            <person name="Kuo A."/>
            <person name="Nagy L.G."/>
            <person name="Floudas D."/>
            <person name="Copeland A."/>
            <person name="Barry K.W."/>
            <person name="Cichocki N."/>
            <person name="Veneault-Fourrey C."/>
            <person name="LaButti K."/>
            <person name="Lindquist E.A."/>
            <person name="Lipzen A."/>
            <person name="Lundell T."/>
            <person name="Morin E."/>
            <person name="Murat C."/>
            <person name="Riley R."/>
            <person name="Ohm R."/>
            <person name="Sun H."/>
            <person name="Tunlid A."/>
            <person name="Henrissat B."/>
            <person name="Grigoriev I.V."/>
            <person name="Hibbett D.S."/>
            <person name="Martin F."/>
        </authorList>
    </citation>
    <scope>NUCLEOTIDE SEQUENCE [LARGE SCALE GENOMIC DNA]</scope>
    <source>
        <strain evidence="3">441</strain>
    </source>
</reference>
<accession>A0A0C9ZE56</accession>
<evidence type="ECO:0000313" key="2">
    <source>
        <dbReference type="EMBL" id="KIK27566.1"/>
    </source>
</evidence>
<dbReference type="Proteomes" id="UP000054018">
    <property type="component" value="Unassembled WGS sequence"/>
</dbReference>
<gene>
    <name evidence="2" type="ORF">PISMIDRAFT_27877</name>
</gene>
<evidence type="ECO:0000256" key="1">
    <source>
        <dbReference type="SAM" id="MobiDB-lite"/>
    </source>
</evidence>
<feature type="compositionally biased region" description="Acidic residues" evidence="1">
    <location>
        <begin position="60"/>
        <end position="70"/>
    </location>
</feature>
<dbReference type="HOGENOM" id="CLU_639647_0_0_1"/>
<feature type="compositionally biased region" description="Pro residues" evidence="1">
    <location>
        <begin position="292"/>
        <end position="303"/>
    </location>
</feature>
<evidence type="ECO:0000313" key="3">
    <source>
        <dbReference type="Proteomes" id="UP000054018"/>
    </source>
</evidence>
<organism evidence="2 3">
    <name type="scientific">Pisolithus microcarpus 441</name>
    <dbReference type="NCBI Taxonomy" id="765257"/>
    <lineage>
        <taxon>Eukaryota</taxon>
        <taxon>Fungi</taxon>
        <taxon>Dikarya</taxon>
        <taxon>Basidiomycota</taxon>
        <taxon>Agaricomycotina</taxon>
        <taxon>Agaricomycetes</taxon>
        <taxon>Agaricomycetidae</taxon>
        <taxon>Boletales</taxon>
        <taxon>Sclerodermatineae</taxon>
        <taxon>Pisolithaceae</taxon>
        <taxon>Pisolithus</taxon>
    </lineage>
</organism>
<name>A0A0C9ZE56_9AGAM</name>
<dbReference type="AlphaFoldDB" id="A0A0C9ZE56"/>
<protein>
    <submittedName>
        <fullName evidence="2">Uncharacterized protein</fullName>
    </submittedName>
</protein>
<feature type="compositionally biased region" description="Low complexity" evidence="1">
    <location>
        <begin position="183"/>
        <end position="202"/>
    </location>
</feature>
<feature type="region of interest" description="Disordered" evidence="1">
    <location>
        <begin position="336"/>
        <end position="371"/>
    </location>
</feature>
<dbReference type="OrthoDB" id="3067719at2759"/>
<feature type="compositionally biased region" description="Polar residues" evidence="1">
    <location>
        <begin position="355"/>
        <end position="368"/>
    </location>
</feature>
<reference evidence="2 3" key="1">
    <citation type="submission" date="2014-04" db="EMBL/GenBank/DDBJ databases">
        <authorList>
            <consortium name="DOE Joint Genome Institute"/>
            <person name="Kuo A."/>
            <person name="Kohler A."/>
            <person name="Costa M.D."/>
            <person name="Nagy L.G."/>
            <person name="Floudas D."/>
            <person name="Copeland A."/>
            <person name="Barry K.W."/>
            <person name="Cichocki N."/>
            <person name="Veneault-Fourrey C."/>
            <person name="LaButti K."/>
            <person name="Lindquist E.A."/>
            <person name="Lipzen A."/>
            <person name="Lundell T."/>
            <person name="Morin E."/>
            <person name="Murat C."/>
            <person name="Sun H."/>
            <person name="Tunlid A."/>
            <person name="Henrissat B."/>
            <person name="Grigoriev I.V."/>
            <person name="Hibbett D.S."/>
            <person name="Martin F."/>
            <person name="Nordberg H.P."/>
            <person name="Cantor M.N."/>
            <person name="Hua S.X."/>
        </authorList>
    </citation>
    <scope>NUCLEOTIDE SEQUENCE [LARGE SCALE GENOMIC DNA]</scope>
    <source>
        <strain evidence="2 3">441</strain>
    </source>
</reference>
<sequence>MSNLVVAPTPRRSPVHSPMANQPRPSSRSERLLRDTLRKDDTLRTTRARSRSRSVGSDADPQELDEDDDLIQPSLLFRSRRKNSATSIASHSRTHSNPCYVPGQDEHASYIQLLRSPSFSGSSHSKVSDSKKSQCPHEKLEDVSLYVHEAAPHEAVLRTRLEHVLHGGMREVKREKGCETGTSSVESSAGSPLSSLLSLANSRHSHESEQIHLTPPEYDAHKPSTPPPYSPKNSNGQTPRGGPTFSRPVPSTSPVTKHREPSKSPRSPPSGRSQPNTSQYHRQRGLYSDPHPSVPLPPTPALPPTPIKHANIVVSPVSTGHPASAYEALIRSQTPALGVQTSSPSPPRLPPRRSFTPNPSYSHMQQLPHTPARAPVFDPDAASLACKKVPGYVSFASVAGLGAPPDEEDRHSGRRVAFAGKGIRSLPGLGFGNGKWWVF</sequence>
<dbReference type="STRING" id="765257.A0A0C9ZE56"/>
<feature type="compositionally biased region" description="Basic and acidic residues" evidence="1">
    <location>
        <begin position="126"/>
        <end position="137"/>
    </location>
</feature>
<feature type="compositionally biased region" description="Basic and acidic residues" evidence="1">
    <location>
        <begin position="27"/>
        <end position="44"/>
    </location>
</feature>
<dbReference type="EMBL" id="KN833695">
    <property type="protein sequence ID" value="KIK27566.1"/>
    <property type="molecule type" value="Genomic_DNA"/>
</dbReference>
<feature type="region of interest" description="Disordered" evidence="1">
    <location>
        <begin position="172"/>
        <end position="303"/>
    </location>
</feature>
<feature type="region of interest" description="Disordered" evidence="1">
    <location>
        <begin position="1"/>
        <end position="72"/>
    </location>
</feature>
<keyword evidence="3" id="KW-1185">Reference proteome</keyword>